<keyword evidence="1" id="KW-0472">Membrane</keyword>
<accession>A0A8E7KY02</accession>
<sequence>METISTLLQFFLVMAMFAGVIAGLGAAIGKFSDDDYWR</sequence>
<protein>
    <submittedName>
        <fullName evidence="2">Uncharacterized protein</fullName>
    </submittedName>
</protein>
<feature type="transmembrane region" description="Helical" evidence="1">
    <location>
        <begin position="6"/>
        <end position="28"/>
    </location>
</feature>
<organism evidence="2 3">
    <name type="scientific">Hafnia phage Pocis76</name>
    <dbReference type="NCBI Taxonomy" id="2831174"/>
    <lineage>
        <taxon>Viruses</taxon>
        <taxon>Duplodnaviria</taxon>
        <taxon>Heunggongvirae</taxon>
        <taxon>Uroviricota</taxon>
        <taxon>Caudoviricetes</taxon>
        <taxon>Drexlerviridae</taxon>
        <taxon>Tempevirinae</taxon>
        <taxon>Pocisvirus</taxon>
        <taxon>Pocisvirus pocis76</taxon>
    </lineage>
</organism>
<evidence type="ECO:0000313" key="2">
    <source>
        <dbReference type="EMBL" id="QVW27702.1"/>
    </source>
</evidence>
<evidence type="ECO:0000313" key="3">
    <source>
        <dbReference type="Proteomes" id="UP000678489"/>
    </source>
</evidence>
<keyword evidence="1" id="KW-1133">Transmembrane helix</keyword>
<reference evidence="2" key="1">
    <citation type="submission" date="2021-03" db="EMBL/GenBank/DDBJ databases">
        <title>Complete genome sequence of Hafnia phage Pocis76.</title>
        <authorList>
            <person name="Dislers A."/>
            <person name="Zrelovs N."/>
            <person name="Kazaks A."/>
        </authorList>
    </citation>
    <scope>NUCLEOTIDE SEQUENCE</scope>
</reference>
<proteinExistence type="predicted"/>
<keyword evidence="3" id="KW-1185">Reference proteome</keyword>
<evidence type="ECO:0000256" key="1">
    <source>
        <dbReference type="SAM" id="Phobius"/>
    </source>
</evidence>
<dbReference type="EMBL" id="MW689258">
    <property type="protein sequence ID" value="QVW27702.1"/>
    <property type="molecule type" value="Genomic_DNA"/>
</dbReference>
<keyword evidence="1" id="KW-0812">Transmembrane</keyword>
<dbReference type="Proteomes" id="UP000678489">
    <property type="component" value="Segment"/>
</dbReference>
<name>A0A8E7KY02_9CAUD</name>